<dbReference type="GO" id="GO:0005886">
    <property type="term" value="C:plasma membrane"/>
    <property type="evidence" value="ECO:0007669"/>
    <property type="project" value="TreeGrafter"/>
</dbReference>
<dbReference type="Pfam" id="PF07714">
    <property type="entry name" value="PK_Tyr_Ser-Thr"/>
    <property type="match status" value="1"/>
</dbReference>
<comment type="caution">
    <text evidence="4">The sequence shown here is derived from an EMBL/GenBank/DDBJ whole genome shotgun (WGS) entry which is preliminary data.</text>
</comment>
<evidence type="ECO:0000256" key="1">
    <source>
        <dbReference type="ARBA" id="ARBA00022741"/>
    </source>
</evidence>
<keyword evidence="5" id="KW-1185">Reference proteome</keyword>
<dbReference type="InterPro" id="IPR011009">
    <property type="entry name" value="Kinase-like_dom_sf"/>
</dbReference>
<dbReference type="GO" id="GO:0005524">
    <property type="term" value="F:ATP binding"/>
    <property type="evidence" value="ECO:0007669"/>
    <property type="project" value="UniProtKB-KW"/>
</dbReference>
<sequence>MAHDLTSDKRKQFVAEVNALTRVNHVNLIELIGYCEEGYRCVLVYPYYQGGSLHWRLHSKQSLSNVHPEKSLPPLTLEERMRIAFQIALALNYLHGNTREPIIHRDIKSSNVLLGDGKGKKLHAVLSDFRLATMGERVFGTDHQEMVETSHIGGTFGYMAPEYLLKGKLSEKNDVYAFGILVLEMLKGRKVVKRAPSGLGVQTLRDWVKPFLEGGDRSETKVLQPGFEILDPCLRDEIPDASSTDMVTDTIQLAWVCVKMEDTERPRMNAVVHRIESILGKATFFGTRSRLVQICQPMTNLGLYECAKQDFFRLSVEMGPFEGNWADELAEILNCLSVDDVARGETFLEGVKELFYNEEDDFSDEDEDDEIEDWDF</sequence>
<organism evidence="4 5">
    <name type="scientific">Chara braunii</name>
    <name type="common">Braun's stonewort</name>
    <dbReference type="NCBI Taxonomy" id="69332"/>
    <lineage>
        <taxon>Eukaryota</taxon>
        <taxon>Viridiplantae</taxon>
        <taxon>Streptophyta</taxon>
        <taxon>Charophyceae</taxon>
        <taxon>Charales</taxon>
        <taxon>Characeae</taxon>
        <taxon>Chara</taxon>
    </lineage>
</organism>
<keyword evidence="1" id="KW-0547">Nucleotide-binding</keyword>
<name>A0A388MAJ4_CHABU</name>
<dbReference type="SUPFAM" id="SSF56112">
    <property type="entry name" value="Protein kinase-like (PK-like)"/>
    <property type="match status" value="1"/>
</dbReference>
<evidence type="ECO:0000259" key="3">
    <source>
        <dbReference type="PROSITE" id="PS50011"/>
    </source>
</evidence>
<evidence type="ECO:0000313" key="4">
    <source>
        <dbReference type="EMBL" id="GBG91576.1"/>
    </source>
</evidence>
<dbReference type="SMART" id="SM00220">
    <property type="entry name" value="S_TKc"/>
    <property type="match status" value="1"/>
</dbReference>
<dbReference type="InterPro" id="IPR008271">
    <property type="entry name" value="Ser/Thr_kinase_AS"/>
</dbReference>
<dbReference type="GO" id="GO:0004672">
    <property type="term" value="F:protein kinase activity"/>
    <property type="evidence" value="ECO:0007669"/>
    <property type="project" value="InterPro"/>
</dbReference>
<dbReference type="PROSITE" id="PS50011">
    <property type="entry name" value="PROTEIN_KINASE_DOM"/>
    <property type="match status" value="1"/>
</dbReference>
<dbReference type="PROSITE" id="PS00108">
    <property type="entry name" value="PROTEIN_KINASE_ST"/>
    <property type="match status" value="1"/>
</dbReference>
<dbReference type="AlphaFoldDB" id="A0A388MAJ4"/>
<protein>
    <recommendedName>
        <fullName evidence="3">Protein kinase domain-containing protein</fullName>
    </recommendedName>
</protein>
<dbReference type="Gene3D" id="1.10.510.10">
    <property type="entry name" value="Transferase(Phosphotransferase) domain 1"/>
    <property type="match status" value="1"/>
</dbReference>
<dbReference type="Proteomes" id="UP000265515">
    <property type="component" value="Unassembled WGS sequence"/>
</dbReference>
<evidence type="ECO:0000313" key="5">
    <source>
        <dbReference type="Proteomes" id="UP000265515"/>
    </source>
</evidence>
<dbReference type="InterPro" id="IPR000719">
    <property type="entry name" value="Prot_kinase_dom"/>
</dbReference>
<gene>
    <name evidence="4" type="ORF">CBR_g52611</name>
</gene>
<dbReference type="STRING" id="69332.A0A388MAJ4"/>
<dbReference type="Gene3D" id="3.30.200.20">
    <property type="entry name" value="Phosphorylase Kinase, domain 1"/>
    <property type="match status" value="1"/>
</dbReference>
<evidence type="ECO:0000256" key="2">
    <source>
        <dbReference type="ARBA" id="ARBA00022840"/>
    </source>
</evidence>
<dbReference type="PANTHER" id="PTHR27001:SF931">
    <property type="entry name" value="OS11G0664100 PROTEIN"/>
    <property type="match status" value="1"/>
</dbReference>
<dbReference type="Gramene" id="GBG91576">
    <property type="protein sequence ID" value="GBG91576"/>
    <property type="gene ID" value="CBR_g52611"/>
</dbReference>
<proteinExistence type="predicted"/>
<reference evidence="4 5" key="1">
    <citation type="journal article" date="2018" name="Cell">
        <title>The Chara Genome: Secondary Complexity and Implications for Plant Terrestrialization.</title>
        <authorList>
            <person name="Nishiyama T."/>
            <person name="Sakayama H."/>
            <person name="Vries J.D."/>
            <person name="Buschmann H."/>
            <person name="Saint-Marcoux D."/>
            <person name="Ullrich K.K."/>
            <person name="Haas F.B."/>
            <person name="Vanderstraeten L."/>
            <person name="Becker D."/>
            <person name="Lang D."/>
            <person name="Vosolsobe S."/>
            <person name="Rombauts S."/>
            <person name="Wilhelmsson P.K.I."/>
            <person name="Janitza P."/>
            <person name="Kern R."/>
            <person name="Heyl A."/>
            <person name="Rumpler F."/>
            <person name="Villalobos L.I.A.C."/>
            <person name="Clay J.M."/>
            <person name="Skokan R."/>
            <person name="Toyoda A."/>
            <person name="Suzuki Y."/>
            <person name="Kagoshima H."/>
            <person name="Schijlen E."/>
            <person name="Tajeshwar N."/>
            <person name="Catarino B."/>
            <person name="Hetherington A.J."/>
            <person name="Saltykova A."/>
            <person name="Bonnot C."/>
            <person name="Breuninger H."/>
            <person name="Symeonidi A."/>
            <person name="Radhakrishnan G.V."/>
            <person name="Van Nieuwerburgh F."/>
            <person name="Deforce D."/>
            <person name="Chang C."/>
            <person name="Karol K.G."/>
            <person name="Hedrich R."/>
            <person name="Ulvskov P."/>
            <person name="Glockner G."/>
            <person name="Delwiche C.F."/>
            <person name="Petrasek J."/>
            <person name="Van de Peer Y."/>
            <person name="Friml J."/>
            <person name="Beilby M."/>
            <person name="Dolan L."/>
            <person name="Kohara Y."/>
            <person name="Sugano S."/>
            <person name="Fujiyama A."/>
            <person name="Delaux P.-M."/>
            <person name="Quint M."/>
            <person name="TheiBen G."/>
            <person name="Hagemann M."/>
            <person name="Harholt J."/>
            <person name="Dunand C."/>
            <person name="Zachgo S."/>
            <person name="Langdale J."/>
            <person name="Maumus F."/>
            <person name="Straeten D.V.D."/>
            <person name="Gould S.B."/>
            <person name="Rensing S.A."/>
        </authorList>
    </citation>
    <scope>NUCLEOTIDE SEQUENCE [LARGE SCALE GENOMIC DNA]</scope>
    <source>
        <strain evidence="4 5">S276</strain>
    </source>
</reference>
<accession>A0A388MAJ4</accession>
<feature type="domain" description="Protein kinase" evidence="3">
    <location>
        <begin position="1"/>
        <end position="285"/>
    </location>
</feature>
<dbReference type="OrthoDB" id="4062651at2759"/>
<dbReference type="InterPro" id="IPR001245">
    <property type="entry name" value="Ser-Thr/Tyr_kinase_cat_dom"/>
</dbReference>
<keyword evidence="2" id="KW-0067">ATP-binding</keyword>
<dbReference type="PANTHER" id="PTHR27001">
    <property type="entry name" value="OS01G0253100 PROTEIN"/>
    <property type="match status" value="1"/>
</dbReference>
<dbReference type="EMBL" id="BFEA01000921">
    <property type="protein sequence ID" value="GBG91576.1"/>
    <property type="molecule type" value="Genomic_DNA"/>
</dbReference>